<dbReference type="EC" id="3.2.1.45" evidence="3 6"/>
<dbReference type="AlphaFoldDB" id="A0A0B1TCZ3"/>
<evidence type="ECO:0000256" key="3">
    <source>
        <dbReference type="ARBA" id="ARBA00012658"/>
    </source>
</evidence>
<name>A0A0B1TCZ3_OESDE</name>
<dbReference type="SUPFAM" id="SSF51445">
    <property type="entry name" value="(Trans)glycosidases"/>
    <property type="match status" value="1"/>
</dbReference>
<dbReference type="Proteomes" id="UP000053660">
    <property type="component" value="Unassembled WGS sequence"/>
</dbReference>
<evidence type="ECO:0000313" key="9">
    <source>
        <dbReference type="Proteomes" id="UP000053660"/>
    </source>
</evidence>
<proteinExistence type="inferred from homology"/>
<keyword evidence="6" id="KW-0443">Lipid metabolism</keyword>
<dbReference type="InterPro" id="IPR001139">
    <property type="entry name" value="Glyco_hydro_30"/>
</dbReference>
<evidence type="ECO:0000256" key="5">
    <source>
        <dbReference type="ARBA" id="ARBA00022801"/>
    </source>
</evidence>
<feature type="non-terminal residue" evidence="8">
    <location>
        <position position="1"/>
    </location>
</feature>
<dbReference type="PRINTS" id="PR00843">
    <property type="entry name" value="GLHYDRLASE30"/>
</dbReference>
<reference evidence="8 9" key="1">
    <citation type="submission" date="2014-03" db="EMBL/GenBank/DDBJ databases">
        <title>Draft genome of the hookworm Oesophagostomum dentatum.</title>
        <authorList>
            <person name="Mitreva M."/>
        </authorList>
    </citation>
    <scope>NUCLEOTIDE SEQUENCE [LARGE SCALE GENOMIC DNA]</scope>
    <source>
        <strain evidence="8 9">OD-Hann</strain>
    </source>
</reference>
<keyword evidence="6" id="KW-0326">Glycosidase</keyword>
<dbReference type="GO" id="GO:0016020">
    <property type="term" value="C:membrane"/>
    <property type="evidence" value="ECO:0007669"/>
    <property type="project" value="GOC"/>
</dbReference>
<keyword evidence="5 6" id="KW-0378">Hydrolase</keyword>
<dbReference type="GO" id="GO:0006680">
    <property type="term" value="P:glucosylceramide catabolic process"/>
    <property type="evidence" value="ECO:0007669"/>
    <property type="project" value="TreeGrafter"/>
</dbReference>
<comment type="catalytic activity">
    <reaction evidence="1">
        <text>a beta-D-glucosyl-(1&lt;-&gt;1')-N-acylsphing-4-enine + H2O = an N-acylsphing-4-enine + D-glucose</text>
        <dbReference type="Rhea" id="RHEA:13269"/>
        <dbReference type="ChEBI" id="CHEBI:4167"/>
        <dbReference type="ChEBI" id="CHEBI:15377"/>
        <dbReference type="ChEBI" id="CHEBI:22801"/>
        <dbReference type="ChEBI" id="CHEBI:52639"/>
        <dbReference type="EC" id="3.2.1.45"/>
    </reaction>
    <physiologicalReaction direction="left-to-right" evidence="1">
        <dbReference type="Rhea" id="RHEA:13270"/>
    </physiologicalReaction>
</comment>
<evidence type="ECO:0000256" key="4">
    <source>
        <dbReference type="ARBA" id="ARBA00022729"/>
    </source>
</evidence>
<gene>
    <name evidence="8" type="ORF">OESDEN_06082</name>
</gene>
<keyword evidence="4" id="KW-0732">Signal</keyword>
<dbReference type="PANTHER" id="PTHR11069">
    <property type="entry name" value="GLUCOSYLCERAMIDASE"/>
    <property type="match status" value="1"/>
</dbReference>
<dbReference type="SUPFAM" id="SSF51011">
    <property type="entry name" value="Glycosyl hydrolase domain"/>
    <property type="match status" value="1"/>
</dbReference>
<dbReference type="GO" id="GO:0004348">
    <property type="term" value="F:glucosylceramidase activity"/>
    <property type="evidence" value="ECO:0007669"/>
    <property type="project" value="UniProtKB-EC"/>
</dbReference>
<evidence type="ECO:0000259" key="7">
    <source>
        <dbReference type="Pfam" id="PF02055"/>
    </source>
</evidence>
<keyword evidence="9" id="KW-1185">Reference proteome</keyword>
<dbReference type="InterPro" id="IPR033453">
    <property type="entry name" value="Glyco_hydro_30_TIM-barrel"/>
</dbReference>
<dbReference type="OrthoDB" id="2160638at2759"/>
<evidence type="ECO:0000256" key="2">
    <source>
        <dbReference type="ARBA" id="ARBA00005382"/>
    </source>
</evidence>
<dbReference type="PANTHER" id="PTHR11069:SF23">
    <property type="entry name" value="LYSOSOMAL ACID GLUCOSYLCERAMIDASE"/>
    <property type="match status" value="1"/>
</dbReference>
<dbReference type="EMBL" id="KN550511">
    <property type="protein sequence ID" value="KHJ93996.1"/>
    <property type="molecule type" value="Genomic_DNA"/>
</dbReference>
<accession>A0A0B1TCZ3</accession>
<organism evidence="8 9">
    <name type="scientific">Oesophagostomum dentatum</name>
    <name type="common">Nodular worm</name>
    <dbReference type="NCBI Taxonomy" id="61180"/>
    <lineage>
        <taxon>Eukaryota</taxon>
        <taxon>Metazoa</taxon>
        <taxon>Ecdysozoa</taxon>
        <taxon>Nematoda</taxon>
        <taxon>Chromadorea</taxon>
        <taxon>Rhabditida</taxon>
        <taxon>Rhabditina</taxon>
        <taxon>Rhabditomorpha</taxon>
        <taxon>Strongyloidea</taxon>
        <taxon>Strongylidae</taxon>
        <taxon>Oesophagostomum</taxon>
    </lineage>
</organism>
<evidence type="ECO:0000256" key="6">
    <source>
        <dbReference type="RuleBase" id="RU361188"/>
    </source>
</evidence>
<dbReference type="Pfam" id="PF02055">
    <property type="entry name" value="Glyco_hydro_30"/>
    <property type="match status" value="1"/>
</dbReference>
<evidence type="ECO:0000313" key="8">
    <source>
        <dbReference type="EMBL" id="KHJ93996.1"/>
    </source>
</evidence>
<keyword evidence="6" id="KW-0746">Sphingolipid metabolism</keyword>
<sequence>FFFLNCQKLCQKFPADQPCTPKTYGYKSSDNKIVCVCNATYCDDIEPLVSIPAGKAVVYVSSLAGKRFEKSLVSISDSIINDLETFSAEQEVIVNAGQEFQSIIGFGGAITDSAGINLESLSETTRSRIMEAYFGENGSGAYLTPCIGRNVPVPDVGWEKCHNMKASIGYNMVRVPIASTDFSTHEYSYADASGDMNMTEFSLVEEDFKYKGGGWLLGKVNGEYYRSYTKYLIRFFEEYAKNGIDFWGMTLQNEPTSGAWKWYRWQTMFFTSKMQRDFVKVTLGPMFKMNNATKDLKLIGLDDNRMWLPRWADNVSCWN</sequence>
<dbReference type="Gene3D" id="3.20.20.80">
    <property type="entry name" value="Glycosidases"/>
    <property type="match status" value="3"/>
</dbReference>
<dbReference type="InterPro" id="IPR017853">
    <property type="entry name" value="GH"/>
</dbReference>
<comment type="similarity">
    <text evidence="2 6">Belongs to the glycosyl hydrolase 30 family.</text>
</comment>
<protein>
    <recommendedName>
        <fullName evidence="3 6">Glucosylceramidase</fullName>
        <ecNumber evidence="3 6">3.2.1.45</ecNumber>
    </recommendedName>
</protein>
<feature type="domain" description="Glycosyl hydrolase family 30 TIM-barrel" evidence="7">
    <location>
        <begin position="211"/>
        <end position="315"/>
    </location>
</feature>
<evidence type="ECO:0000256" key="1">
    <source>
        <dbReference type="ARBA" id="ARBA00001013"/>
    </source>
</evidence>